<feature type="region of interest" description="Disordered" evidence="4">
    <location>
        <begin position="155"/>
        <end position="222"/>
    </location>
</feature>
<dbReference type="OrthoDB" id="3215377at2"/>
<accession>A0A2X0ITT2</accession>
<dbReference type="RefSeq" id="WP_111507340.1">
    <property type="nucleotide sequence ID" value="NZ_QKYN01000185.1"/>
</dbReference>
<evidence type="ECO:0000259" key="5">
    <source>
        <dbReference type="PROSITE" id="PS50995"/>
    </source>
</evidence>
<dbReference type="EMBL" id="QKYN01000185">
    <property type="protein sequence ID" value="RAG80986.1"/>
    <property type="molecule type" value="Genomic_DNA"/>
</dbReference>
<dbReference type="InterPro" id="IPR023187">
    <property type="entry name" value="Tscrpt_reg_MarR-type_CS"/>
</dbReference>
<keyword evidence="7" id="KW-1185">Reference proteome</keyword>
<feature type="domain" description="HTH marR-type" evidence="5">
    <location>
        <begin position="9"/>
        <end position="142"/>
    </location>
</feature>
<dbReference type="SMART" id="SM00347">
    <property type="entry name" value="HTH_MARR"/>
    <property type="match status" value="1"/>
</dbReference>
<feature type="compositionally biased region" description="Low complexity" evidence="4">
    <location>
        <begin position="155"/>
        <end position="179"/>
    </location>
</feature>
<evidence type="ECO:0000256" key="4">
    <source>
        <dbReference type="SAM" id="MobiDB-lite"/>
    </source>
</evidence>
<protein>
    <recommendedName>
        <fullName evidence="5">HTH marR-type domain-containing protein</fullName>
    </recommendedName>
</protein>
<dbReference type="PANTHER" id="PTHR39515:SF2">
    <property type="entry name" value="HTH-TYPE TRANSCRIPTIONAL REGULATOR RV0880"/>
    <property type="match status" value="1"/>
</dbReference>
<dbReference type="InterPro" id="IPR052526">
    <property type="entry name" value="HTH-type_Bedaq_tolerance"/>
</dbReference>
<feature type="compositionally biased region" description="Low complexity" evidence="4">
    <location>
        <begin position="198"/>
        <end position="222"/>
    </location>
</feature>
<keyword evidence="1" id="KW-0805">Transcription regulation</keyword>
<dbReference type="InterPro" id="IPR000835">
    <property type="entry name" value="HTH_MarR-typ"/>
</dbReference>
<dbReference type="GO" id="GO:0003700">
    <property type="term" value="F:DNA-binding transcription factor activity"/>
    <property type="evidence" value="ECO:0007669"/>
    <property type="project" value="InterPro"/>
</dbReference>
<dbReference type="PANTHER" id="PTHR39515">
    <property type="entry name" value="CONSERVED PROTEIN"/>
    <property type="match status" value="1"/>
</dbReference>
<dbReference type="Gene3D" id="1.10.10.10">
    <property type="entry name" value="Winged helix-like DNA-binding domain superfamily/Winged helix DNA-binding domain"/>
    <property type="match status" value="1"/>
</dbReference>
<evidence type="ECO:0000313" key="6">
    <source>
        <dbReference type="EMBL" id="RAG80986.1"/>
    </source>
</evidence>
<keyword evidence="2" id="KW-0238">DNA-binding</keyword>
<keyword evidence="3" id="KW-0804">Transcription</keyword>
<gene>
    <name evidence="6" type="ORF">DN069_35320</name>
</gene>
<proteinExistence type="predicted"/>
<dbReference type="Proteomes" id="UP000248889">
    <property type="component" value="Unassembled WGS sequence"/>
</dbReference>
<dbReference type="InterPro" id="IPR036390">
    <property type="entry name" value="WH_DNA-bd_sf"/>
</dbReference>
<comment type="caution">
    <text evidence="6">The sequence shown here is derived from an EMBL/GenBank/DDBJ whole genome shotgun (WGS) entry which is preliminary data.</text>
</comment>
<dbReference type="GO" id="GO:0003677">
    <property type="term" value="F:DNA binding"/>
    <property type="evidence" value="ECO:0007669"/>
    <property type="project" value="UniProtKB-KW"/>
</dbReference>
<reference evidence="6 7" key="1">
    <citation type="submission" date="2018-06" db="EMBL/GenBank/DDBJ databases">
        <title>Streptacidiphilus pinicola sp. nov., isolated from pine grove soil.</title>
        <authorList>
            <person name="Roh S.G."/>
            <person name="Park S."/>
            <person name="Kim M.-K."/>
            <person name="Yun B.-R."/>
            <person name="Park J."/>
            <person name="Kim M.J."/>
            <person name="Kim Y.S."/>
            <person name="Kim S.B."/>
        </authorList>
    </citation>
    <scope>NUCLEOTIDE SEQUENCE [LARGE SCALE GENOMIC DNA]</scope>
    <source>
        <strain evidence="6 7">MMS16-CNU450</strain>
    </source>
</reference>
<evidence type="ECO:0000256" key="1">
    <source>
        <dbReference type="ARBA" id="ARBA00023015"/>
    </source>
</evidence>
<evidence type="ECO:0000256" key="2">
    <source>
        <dbReference type="ARBA" id="ARBA00023125"/>
    </source>
</evidence>
<dbReference type="AlphaFoldDB" id="A0A2X0ITT2"/>
<dbReference type="Pfam" id="PF01047">
    <property type="entry name" value="MarR"/>
    <property type="match status" value="1"/>
</dbReference>
<evidence type="ECO:0000313" key="7">
    <source>
        <dbReference type="Proteomes" id="UP000248889"/>
    </source>
</evidence>
<sequence>MPPTDAADPAELAVELHAVLGLLSRRARAATAATELTASQRSVAARLLREGPATTADLARAEFVRPQSMRLTLGALEERGLIARTPHPTDGRQVLVELSEAGRATVAGIMQTKQGWLSSAIAGDLDAGQRAALAAALPVLRALAGTDTPVGDAATGASGAPIAGPAGATTATGPAGTPAPARPLAKTGPAPEPRRPRTGPADTPAPARAAAARAAGASGAQE</sequence>
<evidence type="ECO:0000256" key="3">
    <source>
        <dbReference type="ARBA" id="ARBA00023163"/>
    </source>
</evidence>
<dbReference type="InterPro" id="IPR036388">
    <property type="entry name" value="WH-like_DNA-bd_sf"/>
</dbReference>
<dbReference type="SUPFAM" id="SSF46785">
    <property type="entry name" value="Winged helix' DNA-binding domain"/>
    <property type="match status" value="1"/>
</dbReference>
<dbReference type="PROSITE" id="PS50995">
    <property type="entry name" value="HTH_MARR_2"/>
    <property type="match status" value="1"/>
</dbReference>
<dbReference type="PROSITE" id="PS01117">
    <property type="entry name" value="HTH_MARR_1"/>
    <property type="match status" value="1"/>
</dbReference>
<organism evidence="6 7">
    <name type="scientific">Streptacidiphilus pinicola</name>
    <dbReference type="NCBI Taxonomy" id="2219663"/>
    <lineage>
        <taxon>Bacteria</taxon>
        <taxon>Bacillati</taxon>
        <taxon>Actinomycetota</taxon>
        <taxon>Actinomycetes</taxon>
        <taxon>Kitasatosporales</taxon>
        <taxon>Streptomycetaceae</taxon>
        <taxon>Streptacidiphilus</taxon>
    </lineage>
</organism>
<name>A0A2X0ITT2_9ACTN</name>